<dbReference type="Proteomes" id="UP001152888">
    <property type="component" value="Unassembled WGS sequence"/>
</dbReference>
<gene>
    <name evidence="1" type="ORF">ACAOBT_LOCUS18336</name>
</gene>
<dbReference type="AlphaFoldDB" id="A0A9P0L9U5"/>
<dbReference type="EMBL" id="CAKOFQ010007038">
    <property type="protein sequence ID" value="CAH1988188.1"/>
    <property type="molecule type" value="Genomic_DNA"/>
</dbReference>
<keyword evidence="2" id="KW-1185">Reference proteome</keyword>
<evidence type="ECO:0000313" key="1">
    <source>
        <dbReference type="EMBL" id="CAH1988188.1"/>
    </source>
</evidence>
<dbReference type="OrthoDB" id="10496438at2759"/>
<name>A0A9P0L9U5_ACAOB</name>
<sequence>MYHSTADSRGRFVPSQQSTRLHLFSIDARWRAIPRAASDKFKGIGSGFVVVFVVSPELEDYYRRTHFFPRRQRGLSMCKMHIHERLSLKQVRPTNASSTQYTSA</sequence>
<reference evidence="1" key="1">
    <citation type="submission" date="2022-03" db="EMBL/GenBank/DDBJ databases">
        <authorList>
            <person name="Sayadi A."/>
        </authorList>
    </citation>
    <scope>NUCLEOTIDE SEQUENCE</scope>
</reference>
<accession>A0A9P0L9U5</accession>
<proteinExistence type="predicted"/>
<comment type="caution">
    <text evidence="1">The sequence shown here is derived from an EMBL/GenBank/DDBJ whole genome shotgun (WGS) entry which is preliminary data.</text>
</comment>
<organism evidence="1 2">
    <name type="scientific">Acanthoscelides obtectus</name>
    <name type="common">Bean weevil</name>
    <name type="synonym">Bruchus obtectus</name>
    <dbReference type="NCBI Taxonomy" id="200917"/>
    <lineage>
        <taxon>Eukaryota</taxon>
        <taxon>Metazoa</taxon>
        <taxon>Ecdysozoa</taxon>
        <taxon>Arthropoda</taxon>
        <taxon>Hexapoda</taxon>
        <taxon>Insecta</taxon>
        <taxon>Pterygota</taxon>
        <taxon>Neoptera</taxon>
        <taxon>Endopterygota</taxon>
        <taxon>Coleoptera</taxon>
        <taxon>Polyphaga</taxon>
        <taxon>Cucujiformia</taxon>
        <taxon>Chrysomeloidea</taxon>
        <taxon>Chrysomelidae</taxon>
        <taxon>Bruchinae</taxon>
        <taxon>Bruchini</taxon>
        <taxon>Acanthoscelides</taxon>
    </lineage>
</organism>
<protein>
    <submittedName>
        <fullName evidence="1">Uncharacterized protein</fullName>
    </submittedName>
</protein>
<evidence type="ECO:0000313" key="2">
    <source>
        <dbReference type="Proteomes" id="UP001152888"/>
    </source>
</evidence>